<gene>
    <name evidence="1" type="ORF">UFOPK3547_00857</name>
</gene>
<dbReference type="PANTHER" id="PTHR34853:SF1">
    <property type="entry name" value="LIPASE 5"/>
    <property type="match status" value="1"/>
</dbReference>
<dbReference type="InterPro" id="IPR006311">
    <property type="entry name" value="TAT_signal"/>
</dbReference>
<protein>
    <submittedName>
        <fullName evidence="1">Unannotated protein</fullName>
    </submittedName>
</protein>
<dbReference type="EMBL" id="CAESAN010000062">
    <property type="protein sequence ID" value="CAB4343858.1"/>
    <property type="molecule type" value="Genomic_DNA"/>
</dbReference>
<dbReference type="InterPro" id="IPR029058">
    <property type="entry name" value="AB_hydrolase_fold"/>
</dbReference>
<organism evidence="1">
    <name type="scientific">freshwater metagenome</name>
    <dbReference type="NCBI Taxonomy" id="449393"/>
    <lineage>
        <taxon>unclassified sequences</taxon>
        <taxon>metagenomes</taxon>
        <taxon>ecological metagenomes</taxon>
    </lineage>
</organism>
<dbReference type="GO" id="GO:0004806">
    <property type="term" value="F:triacylglycerol lipase activity"/>
    <property type="evidence" value="ECO:0007669"/>
    <property type="project" value="InterPro"/>
</dbReference>
<accession>A0A6J5ZR16</accession>
<dbReference type="AlphaFoldDB" id="A0A6J5ZR16"/>
<proteinExistence type="predicted"/>
<dbReference type="PROSITE" id="PS51318">
    <property type="entry name" value="TAT"/>
    <property type="match status" value="1"/>
</dbReference>
<dbReference type="InterPro" id="IPR005152">
    <property type="entry name" value="Lipase_secreted"/>
</dbReference>
<dbReference type="PIRSF" id="PIRSF029171">
    <property type="entry name" value="Esterase_LipA"/>
    <property type="match status" value="1"/>
</dbReference>
<reference evidence="1" key="1">
    <citation type="submission" date="2020-05" db="EMBL/GenBank/DDBJ databases">
        <authorList>
            <person name="Chiriac C."/>
            <person name="Salcher M."/>
            <person name="Ghai R."/>
            <person name="Kavagutti S V."/>
        </authorList>
    </citation>
    <scope>NUCLEOTIDE SEQUENCE</scope>
</reference>
<name>A0A6J5ZR16_9ZZZZ</name>
<dbReference type="Pfam" id="PF03583">
    <property type="entry name" value="LIP"/>
    <property type="match status" value="1"/>
</dbReference>
<sequence>MSKPHRSLLKSSIAAAAVAALLVPGASLAQAKTVKAPSGAAFYKAPAKLIKGKPGTIIWSRTIPYTANGRVAPFNSGKTMLVLYRSRSITGKPIAVSGTIDVPKGTPPAGGWKMVSWAHGTTGAADVCAPSRTAPGTPADGYIAYADATVNGWLGDGYAVLRTDFEGLGTPGPHPYLIGASEGRGVVDIASAAKSMLGSKVSSDWVIGGHSQGGQSALFAASLAKKLAPKLKLKGVFAYAPASNIALQRVLIPSLGDAYKGLSGIAVLILNSAAQQAKVKTASLVNPGPAALLPQIEKVCLSQLGSAEMFGQWAPKDILKPGIKTPAIDAVIKAMNPDVKIDVPVMILQGKSDTTVLPYLTDRLVEKAVNLPEGVDYRKFDGLTHTTIVTDPAPDAAALGFIQAHFGQ</sequence>
<dbReference type="GO" id="GO:0016042">
    <property type="term" value="P:lipid catabolic process"/>
    <property type="evidence" value="ECO:0007669"/>
    <property type="project" value="InterPro"/>
</dbReference>
<evidence type="ECO:0000313" key="1">
    <source>
        <dbReference type="EMBL" id="CAB4343858.1"/>
    </source>
</evidence>
<dbReference type="SUPFAM" id="SSF53474">
    <property type="entry name" value="alpha/beta-Hydrolases"/>
    <property type="match status" value="1"/>
</dbReference>
<dbReference type="PANTHER" id="PTHR34853">
    <property type="match status" value="1"/>
</dbReference>
<dbReference type="Gene3D" id="3.40.50.1820">
    <property type="entry name" value="alpha/beta hydrolase"/>
    <property type="match status" value="1"/>
</dbReference>